<evidence type="ECO:0000313" key="2">
    <source>
        <dbReference type="Proteomes" id="UP000027138"/>
    </source>
</evidence>
<keyword evidence="2" id="KW-1185">Reference proteome</keyword>
<dbReference type="AlphaFoldDB" id="A0A067KTE9"/>
<evidence type="ECO:0000313" key="1">
    <source>
        <dbReference type="EMBL" id="KDP39432.1"/>
    </source>
</evidence>
<protein>
    <submittedName>
        <fullName evidence="1">Uncharacterized protein</fullName>
    </submittedName>
</protein>
<name>A0A067KTE9_JATCU</name>
<dbReference type="EMBL" id="KK914352">
    <property type="protein sequence ID" value="KDP39432.1"/>
    <property type="molecule type" value="Genomic_DNA"/>
</dbReference>
<organism evidence="1 2">
    <name type="scientific">Jatropha curcas</name>
    <name type="common">Barbados nut</name>
    <dbReference type="NCBI Taxonomy" id="180498"/>
    <lineage>
        <taxon>Eukaryota</taxon>
        <taxon>Viridiplantae</taxon>
        <taxon>Streptophyta</taxon>
        <taxon>Embryophyta</taxon>
        <taxon>Tracheophyta</taxon>
        <taxon>Spermatophyta</taxon>
        <taxon>Magnoliopsida</taxon>
        <taxon>eudicotyledons</taxon>
        <taxon>Gunneridae</taxon>
        <taxon>Pentapetalae</taxon>
        <taxon>rosids</taxon>
        <taxon>fabids</taxon>
        <taxon>Malpighiales</taxon>
        <taxon>Euphorbiaceae</taxon>
        <taxon>Crotonoideae</taxon>
        <taxon>Jatropheae</taxon>
        <taxon>Jatropha</taxon>
    </lineage>
</organism>
<accession>A0A067KTE9</accession>
<dbReference type="Proteomes" id="UP000027138">
    <property type="component" value="Unassembled WGS sequence"/>
</dbReference>
<gene>
    <name evidence="1" type="ORF">JCGZ_03714</name>
</gene>
<sequence length="240" mass="27377">MRKQFPVLASQRVGELRSLLGDNAATPPIFAISTADRLCSVMSLPHLPEPSLAPPSHNHDGEFGKQDSVVFWNYVLGNRIPVDSPKALHPSPQSYKRCPMFGKFSVAKAPLVKGMIQMSDSSREMMIRDFLDVNPWALRIHKIWVLVCLGSVSKTRRNRASRYVLFLFGMIFQEERPLDLNKNYDSRNAPLREYLVFCHEFIGPKKRERSNGYSKDASLRRRHAFVEKAIGSKVDNDFRG</sequence>
<proteinExistence type="predicted"/>
<reference evidence="1 2" key="1">
    <citation type="journal article" date="2014" name="PLoS ONE">
        <title>Global Analysis of Gene Expression Profiles in Physic Nut (Jatropha curcas L.) Seedlings Exposed to Salt Stress.</title>
        <authorList>
            <person name="Zhang L."/>
            <person name="Zhang C."/>
            <person name="Wu P."/>
            <person name="Chen Y."/>
            <person name="Li M."/>
            <person name="Jiang H."/>
            <person name="Wu G."/>
        </authorList>
    </citation>
    <scope>NUCLEOTIDE SEQUENCE [LARGE SCALE GENOMIC DNA]</scope>
    <source>
        <strain evidence="2">cv. GZQX0401</strain>
        <tissue evidence="1">Young leaves</tissue>
    </source>
</reference>